<keyword evidence="9" id="KW-1185">Reference proteome</keyword>
<evidence type="ECO:0000256" key="4">
    <source>
        <dbReference type="ARBA" id="ARBA00022984"/>
    </source>
</evidence>
<dbReference type="Proteomes" id="UP000294749">
    <property type="component" value="Unassembled WGS sequence"/>
</dbReference>
<dbReference type="PANTHER" id="PTHR36174">
    <property type="entry name" value="LIPID II:GLYCINE GLYCYLTRANSFERASE"/>
    <property type="match status" value="1"/>
</dbReference>
<sequence length="366" mass="42535">MSTQALTLNCYSLINSEAIKIYKKALIDVGCDSAYYCFELLISGENKLEQLHFFDYRTEDGSVKVVMPFVLRDIIINDSDTGFKDVSSPWGYNGPFFLNGLSEDVVSDFWMSVDSWYTENKVVSEFLRFNFFGNQANYTGTALHTLLNVKGNITDWDIFWSNLKSNTRNQFRKAEKLGLDFQMCYGDFSEIKIKDFYKVYINTMNRRDAIDSFYHPLDYFINFWQENIKKCAVGLVYYNGIPISAELFLISDNTIFSFLGGTDSDYFKLRPNEFLKINAIQWGNKEGMDYYMIGGGLSNGLDDKLYQYKKKYFPLDDDIDFFTGRKIILPKVYLELLSKAGYKDVNNNALVDLETGYFPKYRDVKR</sequence>
<comment type="caution">
    <text evidence="8">The sequence shown here is derived from an EMBL/GenBank/DDBJ whole genome shotgun (WGS) entry which is preliminary data.</text>
</comment>
<dbReference type="GO" id="GO:0009252">
    <property type="term" value="P:peptidoglycan biosynthetic process"/>
    <property type="evidence" value="ECO:0007669"/>
    <property type="project" value="UniProtKB-KW"/>
</dbReference>
<evidence type="ECO:0000256" key="3">
    <source>
        <dbReference type="ARBA" id="ARBA00022960"/>
    </source>
</evidence>
<protein>
    <submittedName>
        <fullName evidence="8">Acetyltransferase (GNAT) family protein</fullName>
    </submittedName>
</protein>
<dbReference type="AlphaFoldDB" id="A0A4R7K1M2"/>
<dbReference type="InterPro" id="IPR003447">
    <property type="entry name" value="FEMABX"/>
</dbReference>
<comment type="similarity">
    <text evidence="1">Belongs to the FemABX family.</text>
</comment>
<accession>A0A4R7K1M2</accession>
<dbReference type="InterPro" id="IPR016181">
    <property type="entry name" value="Acyl_CoA_acyltransferase"/>
</dbReference>
<dbReference type="InterPro" id="IPR050644">
    <property type="entry name" value="PG_Glycine_Bridge_Synth"/>
</dbReference>
<dbReference type="GO" id="GO:0008360">
    <property type="term" value="P:regulation of cell shape"/>
    <property type="evidence" value="ECO:0007669"/>
    <property type="project" value="UniProtKB-KW"/>
</dbReference>
<keyword evidence="6" id="KW-0961">Cell wall biogenesis/degradation</keyword>
<evidence type="ECO:0000256" key="2">
    <source>
        <dbReference type="ARBA" id="ARBA00022679"/>
    </source>
</evidence>
<evidence type="ECO:0000313" key="8">
    <source>
        <dbReference type="EMBL" id="TDT44741.1"/>
    </source>
</evidence>
<organism evidence="8 9">
    <name type="scientific">Maribacter spongiicola</name>
    <dbReference type="NCBI Taxonomy" id="1206753"/>
    <lineage>
        <taxon>Bacteria</taxon>
        <taxon>Pseudomonadati</taxon>
        <taxon>Bacteroidota</taxon>
        <taxon>Flavobacteriia</taxon>
        <taxon>Flavobacteriales</taxon>
        <taxon>Flavobacteriaceae</taxon>
        <taxon>Maribacter</taxon>
    </lineage>
</organism>
<evidence type="ECO:0000256" key="6">
    <source>
        <dbReference type="ARBA" id="ARBA00023316"/>
    </source>
</evidence>
<evidence type="ECO:0000256" key="5">
    <source>
        <dbReference type="ARBA" id="ARBA00023315"/>
    </source>
</evidence>
<dbReference type="PROSITE" id="PS51191">
    <property type="entry name" value="FEMABX"/>
    <property type="match status" value="1"/>
</dbReference>
<keyword evidence="4" id="KW-0573">Peptidoglycan synthesis</keyword>
<evidence type="ECO:0000259" key="7">
    <source>
        <dbReference type="Pfam" id="PF13480"/>
    </source>
</evidence>
<dbReference type="Pfam" id="PF13480">
    <property type="entry name" value="Acetyltransf_6"/>
    <property type="match status" value="1"/>
</dbReference>
<gene>
    <name evidence="8" type="ORF">CLV90_1818</name>
</gene>
<keyword evidence="3" id="KW-0133">Cell shape</keyword>
<keyword evidence="5" id="KW-0012">Acyltransferase</keyword>
<proteinExistence type="inferred from homology"/>
<feature type="domain" description="BioF2-like acetyltransferase" evidence="7">
    <location>
        <begin position="162"/>
        <end position="298"/>
    </location>
</feature>
<evidence type="ECO:0000256" key="1">
    <source>
        <dbReference type="ARBA" id="ARBA00009943"/>
    </source>
</evidence>
<dbReference type="GO" id="GO:0071555">
    <property type="term" value="P:cell wall organization"/>
    <property type="evidence" value="ECO:0007669"/>
    <property type="project" value="UniProtKB-KW"/>
</dbReference>
<dbReference type="InterPro" id="IPR038740">
    <property type="entry name" value="BioF2-like_GNAT_dom"/>
</dbReference>
<reference evidence="8 9" key="1">
    <citation type="submission" date="2019-03" db="EMBL/GenBank/DDBJ databases">
        <title>Genomic Encyclopedia of Archaeal and Bacterial Type Strains, Phase II (KMG-II): from individual species to whole genera.</title>
        <authorList>
            <person name="Goeker M."/>
        </authorList>
    </citation>
    <scope>NUCLEOTIDE SEQUENCE [LARGE SCALE GENOMIC DNA]</scope>
    <source>
        <strain evidence="8 9">DSM 25233</strain>
    </source>
</reference>
<dbReference type="GO" id="GO:0016755">
    <property type="term" value="F:aminoacyltransferase activity"/>
    <property type="evidence" value="ECO:0007669"/>
    <property type="project" value="InterPro"/>
</dbReference>
<keyword evidence="2 8" id="KW-0808">Transferase</keyword>
<dbReference type="SUPFAM" id="SSF55729">
    <property type="entry name" value="Acyl-CoA N-acyltransferases (Nat)"/>
    <property type="match status" value="1"/>
</dbReference>
<dbReference type="EMBL" id="SOAY01000011">
    <property type="protein sequence ID" value="TDT44741.1"/>
    <property type="molecule type" value="Genomic_DNA"/>
</dbReference>
<dbReference type="Gene3D" id="3.40.630.30">
    <property type="match status" value="1"/>
</dbReference>
<evidence type="ECO:0000313" key="9">
    <source>
        <dbReference type="Proteomes" id="UP000294749"/>
    </source>
</evidence>
<dbReference type="PANTHER" id="PTHR36174:SF1">
    <property type="entry name" value="LIPID II:GLYCINE GLYCYLTRANSFERASE"/>
    <property type="match status" value="1"/>
</dbReference>
<name>A0A4R7K1M2_9FLAO</name>